<comment type="caution">
    <text evidence="18">The sequence shown here is derived from an EMBL/GenBank/DDBJ whole genome shotgun (WGS) entry which is preliminary data.</text>
</comment>
<keyword evidence="12 18" id="KW-0675">Receptor</keyword>
<evidence type="ECO:0000256" key="6">
    <source>
        <dbReference type="ARBA" id="ARBA00022692"/>
    </source>
</evidence>
<comment type="subcellular location">
    <subcellularLocation>
        <location evidence="1 14">Cell outer membrane</location>
        <topology evidence="1 14">Multi-pass membrane protein</topology>
    </subcellularLocation>
</comment>
<reference evidence="19" key="2">
    <citation type="submission" date="2019-06" db="EMBL/GenBank/DDBJ databases">
        <title>AzeR, a transcriptional regulator that responds to azelaic acid in Pseudomonas nitroreducens.</title>
        <authorList>
            <person name="Bez C."/>
            <person name="Javvadi S.G."/>
            <person name="Bertani I."/>
            <person name="Devescovi G."/>
            <person name="Studholme D.J."/>
            <person name="Geller A."/>
            <person name="Levy A."/>
            <person name="Venturi V."/>
        </authorList>
    </citation>
    <scope>NUCLEOTIDE SEQUENCE [LARGE SCALE GENOMIC DNA]</scope>
    <source>
        <strain evidence="19">DSM 9128</strain>
    </source>
</reference>
<evidence type="ECO:0000256" key="11">
    <source>
        <dbReference type="ARBA" id="ARBA00023136"/>
    </source>
</evidence>
<accession>A0A5R8ZTL2</accession>
<dbReference type="Proteomes" id="UP000307510">
    <property type="component" value="Unassembled WGS sequence"/>
</dbReference>
<evidence type="ECO:0000256" key="2">
    <source>
        <dbReference type="ARBA" id="ARBA00009810"/>
    </source>
</evidence>
<evidence type="ECO:0000256" key="1">
    <source>
        <dbReference type="ARBA" id="ARBA00004571"/>
    </source>
</evidence>
<keyword evidence="13 14" id="KW-0998">Cell outer membrane</keyword>
<evidence type="ECO:0000256" key="15">
    <source>
        <dbReference type="RuleBase" id="RU003357"/>
    </source>
</evidence>
<keyword evidence="10 15" id="KW-0798">TonB box</keyword>
<dbReference type="FunFam" id="2.170.130.10:FF:000010">
    <property type="entry name" value="Ferripyoverdine receptor"/>
    <property type="match status" value="1"/>
</dbReference>
<dbReference type="Pfam" id="PF07715">
    <property type="entry name" value="Plug"/>
    <property type="match status" value="1"/>
</dbReference>
<dbReference type="InterPro" id="IPR000531">
    <property type="entry name" value="Beta-barrel_TonB"/>
</dbReference>
<dbReference type="Gene3D" id="2.170.130.10">
    <property type="entry name" value="TonB-dependent receptor, plug domain"/>
    <property type="match status" value="1"/>
</dbReference>
<dbReference type="InterPro" id="IPR010105">
    <property type="entry name" value="TonB_sidphr_rcpt"/>
</dbReference>
<reference evidence="18 19" key="1">
    <citation type="submission" date="2019-05" db="EMBL/GenBank/DDBJ databases">
        <authorList>
            <person name="Moore K."/>
            <person name="O'Neill P."/>
            <person name="Farbos A."/>
            <person name="Studholme D.J."/>
        </authorList>
    </citation>
    <scope>NUCLEOTIDE SEQUENCE [LARGE SCALE GENOMIC DNA]</scope>
    <source>
        <strain evidence="18 19">DSM 9128</strain>
    </source>
</reference>
<dbReference type="GO" id="GO:0015891">
    <property type="term" value="P:siderophore transport"/>
    <property type="evidence" value="ECO:0007669"/>
    <property type="project" value="InterPro"/>
</dbReference>
<keyword evidence="8" id="KW-0408">Iron</keyword>
<dbReference type="PROSITE" id="PS52016">
    <property type="entry name" value="TONB_DEPENDENT_REC_3"/>
    <property type="match status" value="1"/>
</dbReference>
<dbReference type="GO" id="GO:0015344">
    <property type="term" value="F:siderophore uptake transmembrane transporter activity"/>
    <property type="evidence" value="ECO:0007669"/>
    <property type="project" value="TreeGrafter"/>
</dbReference>
<dbReference type="InterPro" id="IPR036942">
    <property type="entry name" value="Beta-barrel_TonB_sf"/>
</dbReference>
<dbReference type="SMART" id="SM00965">
    <property type="entry name" value="STN"/>
    <property type="match status" value="1"/>
</dbReference>
<dbReference type="GO" id="GO:0009279">
    <property type="term" value="C:cell outer membrane"/>
    <property type="evidence" value="ECO:0007669"/>
    <property type="project" value="UniProtKB-SubCell"/>
</dbReference>
<name>A0A5R8ZTL2_PSENT</name>
<comment type="similarity">
    <text evidence="2 14 15">Belongs to the TonB-dependent receptor family.</text>
</comment>
<dbReference type="InterPro" id="IPR037066">
    <property type="entry name" value="Plug_dom_sf"/>
</dbReference>
<sequence>MKDVASGALLLSLSTFALSAVAAPVAIDLPKQPLAASLEQLQSATGMRISYDRAQIAKVGAPALKGNMEPGEALDRLLADSGLQGTVSGNSAQVSGSVRNGAAGNDSVDLGATEVVGAAPVAPGTTEGTGSYTTGVMQTSTKLNMTVRETPQSVSVVTRQQMEDQNMQDLDDAIRGVTGMTVQQYGPARVSYAARGFDVDNIMYDGLATSISTYTQDVISAADLAMFDRVEVVRGATGLMQGAGNPAAAINMVRKRPTQDFHMSLEGSAGTWDRYRSQVDVSGPLNSEGTLRGRAVAAYETRDSFQDVVSGERGVLYGITEADLNPDTTLTLGASYQNDNKNDNWVGLPAPLGGRHLDLKRSDYYGADWSYWDTTTTHLFGDVVHRFDNGWQMKVAADKLWARIDMLGLYNSCYYTEGCPTMIQGPGQYAYTDDHQSYDAFANGPFQAFGREHELVFGGSYREERFDGHGGWGDLTYNDGSPVTPFDPTKWDPSSVQKPNIDMSLWNMKLDQEQKGAYVTTRLNVADPLKVILGGRLDWYEADPHNDTGTQKVTRNVTRYAGVVYDLNDVYSVYASYTDIFKPQSNFDSSGSLLDPITGKNYEIGLKGEHFGGALNTQLALFQIDQENRATDDTSGPSPCPSSPTSIYCSRASGKVRSQGVDMEVSGAITENWQAMAGYTYVDAKYKHDSNEDNVGKQFDPSKPRHLFKLATSYTLPGELHKWRVGGNLVTQSQTEDTTTGFQQGGYTVTNAMLGYKVNENIDTRVNFNNIFDKYYYSGISFGNLNYGEPRNLMFTVKYSM</sequence>
<evidence type="ECO:0000256" key="5">
    <source>
        <dbReference type="ARBA" id="ARBA00022496"/>
    </source>
</evidence>
<dbReference type="PANTHER" id="PTHR32552">
    <property type="entry name" value="FERRICHROME IRON RECEPTOR-RELATED"/>
    <property type="match status" value="1"/>
</dbReference>
<gene>
    <name evidence="18" type="ORF">FEA48_27960</name>
</gene>
<organism evidence="18 19">
    <name type="scientific">Pseudomonas nitroreducens</name>
    <dbReference type="NCBI Taxonomy" id="46680"/>
    <lineage>
        <taxon>Bacteria</taxon>
        <taxon>Pseudomonadati</taxon>
        <taxon>Pseudomonadota</taxon>
        <taxon>Gammaproteobacteria</taxon>
        <taxon>Pseudomonadales</taxon>
        <taxon>Pseudomonadaceae</taxon>
        <taxon>Pseudomonas</taxon>
    </lineage>
</organism>
<dbReference type="EMBL" id="VASG01000010">
    <property type="protein sequence ID" value="TLP69692.1"/>
    <property type="molecule type" value="Genomic_DNA"/>
</dbReference>
<evidence type="ECO:0000256" key="10">
    <source>
        <dbReference type="ARBA" id="ARBA00023077"/>
    </source>
</evidence>
<dbReference type="SUPFAM" id="SSF56935">
    <property type="entry name" value="Porins"/>
    <property type="match status" value="1"/>
</dbReference>
<dbReference type="PANTHER" id="PTHR32552:SF74">
    <property type="entry name" value="HYDROXAMATE SIDEROPHORE RECEPTOR FHUE"/>
    <property type="match status" value="1"/>
</dbReference>
<evidence type="ECO:0000256" key="8">
    <source>
        <dbReference type="ARBA" id="ARBA00023004"/>
    </source>
</evidence>
<dbReference type="InterPro" id="IPR012910">
    <property type="entry name" value="Plug_dom"/>
</dbReference>
<feature type="chain" id="PRO_5024360607" evidence="16">
    <location>
        <begin position="23"/>
        <end position="801"/>
    </location>
</feature>
<dbReference type="NCBIfam" id="TIGR01783">
    <property type="entry name" value="TonB-siderophor"/>
    <property type="match status" value="1"/>
</dbReference>
<evidence type="ECO:0000256" key="7">
    <source>
        <dbReference type="ARBA" id="ARBA00022729"/>
    </source>
</evidence>
<dbReference type="InterPro" id="IPR011662">
    <property type="entry name" value="Secretin/TonB_short_N"/>
</dbReference>
<keyword evidence="6 14" id="KW-0812">Transmembrane</keyword>
<keyword evidence="4 14" id="KW-1134">Transmembrane beta strand</keyword>
<keyword evidence="9" id="KW-0406">Ion transport</keyword>
<evidence type="ECO:0000256" key="14">
    <source>
        <dbReference type="PROSITE-ProRule" id="PRU01360"/>
    </source>
</evidence>
<keyword evidence="3 14" id="KW-0813">Transport</keyword>
<dbReference type="GO" id="GO:0038023">
    <property type="term" value="F:signaling receptor activity"/>
    <property type="evidence" value="ECO:0007669"/>
    <property type="project" value="InterPro"/>
</dbReference>
<keyword evidence="11 14" id="KW-0472">Membrane</keyword>
<evidence type="ECO:0000256" key="12">
    <source>
        <dbReference type="ARBA" id="ARBA00023170"/>
    </source>
</evidence>
<feature type="domain" description="Secretin/TonB short N-terminal" evidence="17">
    <location>
        <begin position="47"/>
        <end position="97"/>
    </location>
</feature>
<dbReference type="AlphaFoldDB" id="A0A5R8ZTL2"/>
<dbReference type="InterPro" id="IPR039426">
    <property type="entry name" value="TonB-dep_rcpt-like"/>
</dbReference>
<evidence type="ECO:0000313" key="19">
    <source>
        <dbReference type="Proteomes" id="UP000307510"/>
    </source>
</evidence>
<evidence type="ECO:0000256" key="9">
    <source>
        <dbReference type="ARBA" id="ARBA00023065"/>
    </source>
</evidence>
<evidence type="ECO:0000256" key="3">
    <source>
        <dbReference type="ARBA" id="ARBA00022448"/>
    </source>
</evidence>
<dbReference type="CDD" id="cd01347">
    <property type="entry name" value="ligand_gated_channel"/>
    <property type="match status" value="1"/>
</dbReference>
<evidence type="ECO:0000256" key="4">
    <source>
        <dbReference type="ARBA" id="ARBA00022452"/>
    </source>
</evidence>
<feature type="signal peptide" evidence="16">
    <location>
        <begin position="1"/>
        <end position="22"/>
    </location>
</feature>
<keyword evidence="5" id="KW-0410">Iron transport</keyword>
<evidence type="ECO:0000259" key="17">
    <source>
        <dbReference type="SMART" id="SM00965"/>
    </source>
</evidence>
<keyword evidence="7 16" id="KW-0732">Signal</keyword>
<dbReference type="Gene3D" id="3.55.50.30">
    <property type="match status" value="1"/>
</dbReference>
<protein>
    <submittedName>
        <fullName evidence="18">TonB-dependent siderophore receptor</fullName>
    </submittedName>
</protein>
<dbReference type="RefSeq" id="WP_138216716.1">
    <property type="nucleotide sequence ID" value="NZ_VASG01000010.1"/>
</dbReference>
<dbReference type="Pfam" id="PF00593">
    <property type="entry name" value="TonB_dep_Rec_b-barrel"/>
    <property type="match status" value="1"/>
</dbReference>
<evidence type="ECO:0000256" key="16">
    <source>
        <dbReference type="SAM" id="SignalP"/>
    </source>
</evidence>
<dbReference type="Gene3D" id="2.40.170.20">
    <property type="entry name" value="TonB-dependent receptor, beta-barrel domain"/>
    <property type="match status" value="1"/>
</dbReference>
<evidence type="ECO:0000256" key="13">
    <source>
        <dbReference type="ARBA" id="ARBA00023237"/>
    </source>
</evidence>
<evidence type="ECO:0000313" key="18">
    <source>
        <dbReference type="EMBL" id="TLP69692.1"/>
    </source>
</evidence>
<proteinExistence type="inferred from homology"/>